<proteinExistence type="predicted"/>
<feature type="transmembrane region" description="Helical" evidence="7">
    <location>
        <begin position="51"/>
        <end position="73"/>
    </location>
</feature>
<dbReference type="EMBL" id="RPOK01000002">
    <property type="protein sequence ID" value="RPJ67232.1"/>
    <property type="molecule type" value="Genomic_DNA"/>
</dbReference>
<evidence type="ECO:0000313" key="9">
    <source>
        <dbReference type="EMBL" id="RPJ67232.1"/>
    </source>
</evidence>
<evidence type="ECO:0000256" key="6">
    <source>
        <dbReference type="ARBA" id="ARBA00023136"/>
    </source>
</evidence>
<gene>
    <name evidence="9" type="ORF">DRW07_06775</name>
</gene>
<keyword evidence="3 7" id="KW-1133">Transmembrane helix</keyword>
<dbReference type="AlphaFoldDB" id="A0A3N5Y110"/>
<dbReference type="Proteomes" id="UP000275281">
    <property type="component" value="Unassembled WGS sequence"/>
</dbReference>
<evidence type="ECO:0000313" key="10">
    <source>
        <dbReference type="Proteomes" id="UP000275281"/>
    </source>
</evidence>
<accession>A0A3N5Y110</accession>
<evidence type="ECO:0000256" key="4">
    <source>
        <dbReference type="ARBA" id="ARBA00023002"/>
    </source>
</evidence>
<dbReference type="RefSeq" id="WP_124027135.1">
    <property type="nucleotide sequence ID" value="NZ_JBHRSN010000015.1"/>
</dbReference>
<name>A0A3N5Y110_9ALTE</name>
<dbReference type="InterPro" id="IPR006694">
    <property type="entry name" value="Fatty_acid_hydroxylase"/>
</dbReference>
<comment type="caution">
    <text evidence="9">The sequence shown here is derived from an EMBL/GenBank/DDBJ whole genome shotgun (WGS) entry which is preliminary data.</text>
</comment>
<keyword evidence="2 7" id="KW-0812">Transmembrane</keyword>
<dbReference type="InterPro" id="IPR051689">
    <property type="entry name" value="Sterol_desaturase/TMEM195"/>
</dbReference>
<keyword evidence="10" id="KW-1185">Reference proteome</keyword>
<keyword evidence="6 7" id="KW-0472">Membrane</keyword>
<feature type="transmembrane region" description="Helical" evidence="7">
    <location>
        <begin position="7"/>
        <end position="31"/>
    </location>
</feature>
<feature type="domain" description="Fatty acid hydroxylase" evidence="8">
    <location>
        <begin position="88"/>
        <end position="223"/>
    </location>
</feature>
<keyword evidence="4" id="KW-0560">Oxidoreductase</keyword>
<comment type="subcellular location">
    <subcellularLocation>
        <location evidence="1">Endomembrane system</location>
        <topology evidence="1">Multi-pass membrane protein</topology>
    </subcellularLocation>
</comment>
<dbReference type="GO" id="GO:0005506">
    <property type="term" value="F:iron ion binding"/>
    <property type="evidence" value="ECO:0007669"/>
    <property type="project" value="InterPro"/>
</dbReference>
<dbReference type="GO" id="GO:0008610">
    <property type="term" value="P:lipid biosynthetic process"/>
    <property type="evidence" value="ECO:0007669"/>
    <property type="project" value="InterPro"/>
</dbReference>
<organism evidence="9 10">
    <name type="scientific">Alteromonas sediminis</name>
    <dbReference type="NCBI Taxonomy" id="2259342"/>
    <lineage>
        <taxon>Bacteria</taxon>
        <taxon>Pseudomonadati</taxon>
        <taxon>Pseudomonadota</taxon>
        <taxon>Gammaproteobacteria</taxon>
        <taxon>Alteromonadales</taxon>
        <taxon>Alteromonadaceae</taxon>
        <taxon>Alteromonas/Salinimonas group</taxon>
        <taxon>Alteromonas</taxon>
    </lineage>
</organism>
<feature type="transmembrane region" description="Helical" evidence="7">
    <location>
        <begin position="147"/>
        <end position="170"/>
    </location>
</feature>
<dbReference type="GO" id="GO:0016020">
    <property type="term" value="C:membrane"/>
    <property type="evidence" value="ECO:0007669"/>
    <property type="project" value="GOC"/>
</dbReference>
<evidence type="ECO:0000259" key="8">
    <source>
        <dbReference type="Pfam" id="PF04116"/>
    </source>
</evidence>
<evidence type="ECO:0000256" key="2">
    <source>
        <dbReference type="ARBA" id="ARBA00022692"/>
    </source>
</evidence>
<evidence type="ECO:0000256" key="7">
    <source>
        <dbReference type="SAM" id="Phobius"/>
    </source>
</evidence>
<dbReference type="GO" id="GO:0050479">
    <property type="term" value="F:glyceryl-ether monooxygenase activity"/>
    <property type="evidence" value="ECO:0007669"/>
    <property type="project" value="TreeGrafter"/>
</dbReference>
<dbReference type="Pfam" id="PF04116">
    <property type="entry name" value="FA_hydroxylase"/>
    <property type="match status" value="1"/>
</dbReference>
<evidence type="ECO:0000256" key="5">
    <source>
        <dbReference type="ARBA" id="ARBA00023098"/>
    </source>
</evidence>
<protein>
    <submittedName>
        <fullName evidence="9">Sterol desaturase family protein</fullName>
    </submittedName>
</protein>
<evidence type="ECO:0000256" key="3">
    <source>
        <dbReference type="ARBA" id="ARBA00022989"/>
    </source>
</evidence>
<sequence>MNDILRAMTFVVLAGAVFFIVMFIEGFYLKVTRGKSGYYFKETLANMMTGFSYKLVDGLAIALFITAFATYLNDVGVQWQFESKIIEFIVIFVLADLLFYGMHVVAHKVRWFWCVHVTHHSSDHFNFSTALRQNFLYAIQGTWAFQWVPLALLGFDPSLILIAIEINLFYQFFIHTEAIKKLGWAEWIFNTPSHHRVHHGCNKEQIDCNFGGVLIVWDRLFGTFQSEENAGTIRYGVTRMPYSNTNPLYIQVYEVIDLFRDICRYKDLRLLFMHPDWVHQHFGRQIKPTAQSPNELEKREDLS</sequence>
<dbReference type="PANTHER" id="PTHR21624">
    <property type="entry name" value="STEROL DESATURASE-RELATED PROTEIN"/>
    <property type="match status" value="1"/>
</dbReference>
<evidence type="ECO:0000256" key="1">
    <source>
        <dbReference type="ARBA" id="ARBA00004127"/>
    </source>
</evidence>
<dbReference type="PANTHER" id="PTHR21624:SF1">
    <property type="entry name" value="ALKYLGLYCEROL MONOOXYGENASE"/>
    <property type="match status" value="1"/>
</dbReference>
<dbReference type="GO" id="GO:0006643">
    <property type="term" value="P:membrane lipid metabolic process"/>
    <property type="evidence" value="ECO:0007669"/>
    <property type="project" value="TreeGrafter"/>
</dbReference>
<keyword evidence="5" id="KW-0443">Lipid metabolism</keyword>
<dbReference type="OrthoDB" id="9770329at2"/>
<dbReference type="GO" id="GO:0012505">
    <property type="term" value="C:endomembrane system"/>
    <property type="evidence" value="ECO:0007669"/>
    <property type="project" value="UniProtKB-SubCell"/>
</dbReference>
<feature type="transmembrane region" description="Helical" evidence="7">
    <location>
        <begin position="85"/>
        <end position="103"/>
    </location>
</feature>
<reference evidence="9 10" key="1">
    <citation type="submission" date="2018-11" db="EMBL/GenBank/DDBJ databases">
        <authorList>
            <person name="Ye M.-Q."/>
            <person name="Du Z.-J."/>
        </authorList>
    </citation>
    <scope>NUCLEOTIDE SEQUENCE [LARGE SCALE GENOMIC DNA]</scope>
    <source>
        <strain evidence="9 10">U0105</strain>
    </source>
</reference>